<dbReference type="OrthoDB" id="4577644at2"/>
<dbReference type="EMBL" id="CP031229">
    <property type="protein sequence ID" value="AXH95717.1"/>
    <property type="molecule type" value="Genomic_DNA"/>
</dbReference>
<evidence type="ECO:0000313" key="4">
    <source>
        <dbReference type="EMBL" id="AXH95717.1"/>
    </source>
</evidence>
<dbReference type="Pfam" id="PF00106">
    <property type="entry name" value="adh_short"/>
    <property type="match status" value="1"/>
</dbReference>
<dbReference type="InterPro" id="IPR036291">
    <property type="entry name" value="NAD(P)-bd_dom_sf"/>
</dbReference>
<dbReference type="PANTHER" id="PTHR24320">
    <property type="entry name" value="RETINOL DEHYDROGENASE"/>
    <property type="match status" value="1"/>
</dbReference>
<accession>A0A345NL09</accession>
<dbReference type="InterPro" id="IPR002347">
    <property type="entry name" value="SDR_fam"/>
</dbReference>
<dbReference type="SUPFAM" id="SSF51735">
    <property type="entry name" value="NAD(P)-binding Rossmann-fold domains"/>
    <property type="match status" value="1"/>
</dbReference>
<dbReference type="PANTHER" id="PTHR24320:SF148">
    <property type="entry name" value="NAD(P)-BINDING ROSSMANN-FOLD SUPERFAMILY PROTEIN"/>
    <property type="match status" value="1"/>
</dbReference>
<evidence type="ECO:0000256" key="3">
    <source>
        <dbReference type="SAM" id="MobiDB-lite"/>
    </source>
</evidence>
<keyword evidence="2" id="KW-0560">Oxidoreductase</keyword>
<sequence>MGERVAVTGATGGIGYFVAEQLAGLGHPVVLLARSPAKAAAATASIRRLVPDAELDVVPLDLADLTSVARAADRLAGGRPLAALVADAAVVSYGLVPSRPRLSTDGLEVHLATAHLGHYALLARLLPRLQEWGARAVHVGSLSHRMPLGRDPWGRLTRPRREPSFVGYARSKVAVALFALELAARLAAAGSAASSVLAHPGTAVDVLTPVRDGIPASQPTDLGPVGRVLVRGMHGKDGGAAVLVRAAVDPSVGNGQVWGPAGRWQLAGAPERVGAPRPRRPGLTAELLRVSEELTGLPLGLSPVPPGRPRTPRRSGR</sequence>
<name>A0A345NL09_9MICO</name>
<dbReference type="KEGG" id="orn:DV701_05900"/>
<organism evidence="4 5">
    <name type="scientific">Ornithinimicrobium avium</name>
    <dbReference type="NCBI Taxonomy" id="2283195"/>
    <lineage>
        <taxon>Bacteria</taxon>
        <taxon>Bacillati</taxon>
        <taxon>Actinomycetota</taxon>
        <taxon>Actinomycetes</taxon>
        <taxon>Micrococcales</taxon>
        <taxon>Ornithinimicrobiaceae</taxon>
        <taxon>Ornithinimicrobium</taxon>
    </lineage>
</organism>
<evidence type="ECO:0000256" key="2">
    <source>
        <dbReference type="ARBA" id="ARBA00023002"/>
    </source>
</evidence>
<keyword evidence="5" id="KW-1185">Reference proteome</keyword>
<evidence type="ECO:0000256" key="1">
    <source>
        <dbReference type="ARBA" id="ARBA00006484"/>
    </source>
</evidence>
<reference evidence="4 5" key="1">
    <citation type="submission" date="2018-07" db="EMBL/GenBank/DDBJ databases">
        <title>Complete genome sequencing of Ornithinimicrobium sp. AMA3305.</title>
        <authorList>
            <person name="Bae J.-W."/>
        </authorList>
    </citation>
    <scope>NUCLEOTIDE SEQUENCE [LARGE SCALE GENOMIC DNA]</scope>
    <source>
        <strain evidence="4 5">AMA3305</strain>
    </source>
</reference>
<comment type="similarity">
    <text evidence="1">Belongs to the short-chain dehydrogenases/reductases (SDR) family.</text>
</comment>
<gene>
    <name evidence="4" type="ORF">DV701_05900</name>
</gene>
<evidence type="ECO:0000313" key="5">
    <source>
        <dbReference type="Proteomes" id="UP000253790"/>
    </source>
</evidence>
<feature type="region of interest" description="Disordered" evidence="3">
    <location>
        <begin position="295"/>
        <end position="317"/>
    </location>
</feature>
<dbReference type="Proteomes" id="UP000253790">
    <property type="component" value="Chromosome"/>
</dbReference>
<proteinExistence type="inferred from homology"/>
<dbReference type="GO" id="GO:0016491">
    <property type="term" value="F:oxidoreductase activity"/>
    <property type="evidence" value="ECO:0007669"/>
    <property type="project" value="UniProtKB-KW"/>
</dbReference>
<dbReference type="AlphaFoldDB" id="A0A345NL09"/>
<dbReference type="Gene3D" id="3.40.50.720">
    <property type="entry name" value="NAD(P)-binding Rossmann-like Domain"/>
    <property type="match status" value="1"/>
</dbReference>
<protein>
    <submittedName>
        <fullName evidence="4">SDR family NAD(P)-dependent oxidoreductase</fullName>
    </submittedName>
</protein>
<dbReference type="RefSeq" id="WP_114927482.1">
    <property type="nucleotide sequence ID" value="NZ_CP031229.1"/>
</dbReference>